<dbReference type="PANTHER" id="PTHR33602">
    <property type="entry name" value="REGULATORY PROTEIN RECX FAMILY PROTEIN"/>
    <property type="match status" value="1"/>
</dbReference>
<evidence type="ECO:0000313" key="8">
    <source>
        <dbReference type="EMBL" id="TJY63842.1"/>
    </source>
</evidence>
<dbReference type="InterPro" id="IPR036388">
    <property type="entry name" value="WH-like_DNA-bd_sf"/>
</dbReference>
<evidence type="ECO:0000256" key="1">
    <source>
        <dbReference type="ARBA" id="ARBA00004496"/>
    </source>
</evidence>
<protein>
    <recommendedName>
        <fullName evidence="3 5">Regulatory protein RecX</fullName>
    </recommendedName>
</protein>
<feature type="domain" description="RecX second three-helical" evidence="6">
    <location>
        <begin position="62"/>
        <end position="102"/>
    </location>
</feature>
<name>A0A4U0H0V0_9SPHI</name>
<sequence length="160" mass="18901">MDDPRYTKKNYTPLQAKLKAENYCAYQERAQQELRDKLYEWGMHSDDAENIIAELITENFLNEERFAIAYASGKFRIKGWGKVKIRQHLKLKKIPEKLIKNAINTINSEEYEDKINHLIDLKTNGEKKPYNLKLKSKIYNYLSAKGYESDIILEKIHKDS</sequence>
<comment type="function">
    <text evidence="5">Modulates RecA activity.</text>
</comment>
<comment type="similarity">
    <text evidence="2 5">Belongs to the RecX family.</text>
</comment>
<dbReference type="PANTHER" id="PTHR33602:SF1">
    <property type="entry name" value="REGULATORY PROTEIN RECX FAMILY PROTEIN"/>
    <property type="match status" value="1"/>
</dbReference>
<dbReference type="Gene3D" id="1.10.10.10">
    <property type="entry name" value="Winged helix-like DNA-binding domain superfamily/Winged helix DNA-binding domain"/>
    <property type="match status" value="2"/>
</dbReference>
<dbReference type="RefSeq" id="WP_136821834.1">
    <property type="nucleotide sequence ID" value="NZ_BMJX01000005.1"/>
</dbReference>
<dbReference type="GO" id="GO:0006282">
    <property type="term" value="P:regulation of DNA repair"/>
    <property type="evidence" value="ECO:0007669"/>
    <property type="project" value="UniProtKB-UniRule"/>
</dbReference>
<accession>A0A4U0H0V0</accession>
<evidence type="ECO:0000256" key="2">
    <source>
        <dbReference type="ARBA" id="ARBA00009695"/>
    </source>
</evidence>
<evidence type="ECO:0000259" key="7">
    <source>
        <dbReference type="Pfam" id="PF21982"/>
    </source>
</evidence>
<organism evidence="8 9">
    <name type="scientific">Sphingobacterium alkalisoli</name>
    <dbReference type="NCBI Taxonomy" id="1874115"/>
    <lineage>
        <taxon>Bacteria</taxon>
        <taxon>Pseudomonadati</taxon>
        <taxon>Bacteroidota</taxon>
        <taxon>Sphingobacteriia</taxon>
        <taxon>Sphingobacteriales</taxon>
        <taxon>Sphingobacteriaceae</taxon>
        <taxon>Sphingobacterium</taxon>
    </lineage>
</organism>
<keyword evidence="9" id="KW-1185">Reference proteome</keyword>
<dbReference type="AlphaFoldDB" id="A0A4U0H0V0"/>
<dbReference type="InterPro" id="IPR003783">
    <property type="entry name" value="Regulatory_RecX"/>
</dbReference>
<dbReference type="EMBL" id="SUKA01000005">
    <property type="protein sequence ID" value="TJY63842.1"/>
    <property type="molecule type" value="Genomic_DNA"/>
</dbReference>
<dbReference type="Proteomes" id="UP000309872">
    <property type="component" value="Unassembled WGS sequence"/>
</dbReference>
<evidence type="ECO:0000256" key="5">
    <source>
        <dbReference type="HAMAP-Rule" id="MF_01114"/>
    </source>
</evidence>
<comment type="subcellular location">
    <subcellularLocation>
        <location evidence="1 5">Cytoplasm</location>
    </subcellularLocation>
</comment>
<proteinExistence type="inferred from homology"/>
<dbReference type="Pfam" id="PF02631">
    <property type="entry name" value="RecX_HTH2"/>
    <property type="match status" value="1"/>
</dbReference>
<gene>
    <name evidence="5" type="primary">recX</name>
    <name evidence="8" type="ORF">FAZ19_16385</name>
</gene>
<reference evidence="8 9" key="1">
    <citation type="submission" date="2019-04" db="EMBL/GenBank/DDBJ databases">
        <title>Sphingobacterium olei sp. nov., isolated from oil-contaminated soil.</title>
        <authorList>
            <person name="Liu B."/>
        </authorList>
    </citation>
    <scope>NUCLEOTIDE SEQUENCE [LARGE SCALE GENOMIC DNA]</scope>
    <source>
        <strain evidence="8 9">Y3L14</strain>
    </source>
</reference>
<dbReference type="InterPro" id="IPR053926">
    <property type="entry name" value="RecX_HTH_1st"/>
</dbReference>
<comment type="caution">
    <text evidence="8">The sequence shown here is derived from an EMBL/GenBank/DDBJ whole genome shotgun (WGS) entry which is preliminary data.</text>
</comment>
<dbReference type="HAMAP" id="MF_01114">
    <property type="entry name" value="RecX"/>
    <property type="match status" value="1"/>
</dbReference>
<evidence type="ECO:0000256" key="4">
    <source>
        <dbReference type="ARBA" id="ARBA00022490"/>
    </source>
</evidence>
<keyword evidence="4 5" id="KW-0963">Cytoplasm</keyword>
<dbReference type="InterPro" id="IPR053924">
    <property type="entry name" value="RecX_HTH_2nd"/>
</dbReference>
<evidence type="ECO:0000256" key="3">
    <source>
        <dbReference type="ARBA" id="ARBA00018111"/>
    </source>
</evidence>
<feature type="domain" description="RecX first three-helical" evidence="7">
    <location>
        <begin position="16"/>
        <end position="55"/>
    </location>
</feature>
<dbReference type="Pfam" id="PF21982">
    <property type="entry name" value="RecX_HTH1"/>
    <property type="match status" value="1"/>
</dbReference>
<evidence type="ECO:0000259" key="6">
    <source>
        <dbReference type="Pfam" id="PF02631"/>
    </source>
</evidence>
<dbReference type="OrthoDB" id="1523826at2"/>
<evidence type="ECO:0000313" key="9">
    <source>
        <dbReference type="Proteomes" id="UP000309872"/>
    </source>
</evidence>
<dbReference type="GO" id="GO:0005737">
    <property type="term" value="C:cytoplasm"/>
    <property type="evidence" value="ECO:0007669"/>
    <property type="project" value="UniProtKB-SubCell"/>
</dbReference>